<dbReference type="Proteomes" id="UP000015106">
    <property type="component" value="Chromosome 5"/>
</dbReference>
<name>A0A8R7PEU9_TRIUA</name>
<keyword evidence="2" id="KW-1185">Reference proteome</keyword>
<reference evidence="1" key="3">
    <citation type="submission" date="2022-06" db="UniProtKB">
        <authorList>
            <consortium name="EnsemblPlants"/>
        </authorList>
    </citation>
    <scope>IDENTIFICATION</scope>
</reference>
<dbReference type="EnsemblPlants" id="TuG1812G0200003161.01.T01">
    <property type="protein sequence ID" value="TuG1812G0200003161.01.T01"/>
    <property type="gene ID" value="TuG1812G0200003161.01"/>
</dbReference>
<evidence type="ECO:0000313" key="2">
    <source>
        <dbReference type="Proteomes" id="UP000015106"/>
    </source>
</evidence>
<dbReference type="AlphaFoldDB" id="A0A8R7PEU9"/>
<dbReference type="Gramene" id="TuG1812G0200003161.01.T01">
    <property type="protein sequence ID" value="TuG1812G0200003161.01.T01"/>
    <property type="gene ID" value="TuG1812G0200003161.01"/>
</dbReference>
<sequence length="79" mass="9298">MSDHSENQTYQYERLNARNENKEVAFFDDEDTKPAESVDVKVANKRQIGGGWLPMLDDYQGRKKRNRELLLLIIMTTYC</sequence>
<organism evidence="1 2">
    <name type="scientific">Triticum urartu</name>
    <name type="common">Red wild einkorn</name>
    <name type="synonym">Crithodium urartu</name>
    <dbReference type="NCBI Taxonomy" id="4572"/>
    <lineage>
        <taxon>Eukaryota</taxon>
        <taxon>Viridiplantae</taxon>
        <taxon>Streptophyta</taxon>
        <taxon>Embryophyta</taxon>
        <taxon>Tracheophyta</taxon>
        <taxon>Spermatophyta</taxon>
        <taxon>Magnoliopsida</taxon>
        <taxon>Liliopsida</taxon>
        <taxon>Poales</taxon>
        <taxon>Poaceae</taxon>
        <taxon>BOP clade</taxon>
        <taxon>Pooideae</taxon>
        <taxon>Triticodae</taxon>
        <taxon>Triticeae</taxon>
        <taxon>Triticinae</taxon>
        <taxon>Triticum</taxon>
    </lineage>
</organism>
<accession>A0A8R7PEU9</accession>
<evidence type="ECO:0000313" key="1">
    <source>
        <dbReference type="EnsemblPlants" id="TuG1812G0200003161.01.T01"/>
    </source>
</evidence>
<protein>
    <submittedName>
        <fullName evidence="1">Uncharacterized protein</fullName>
    </submittedName>
</protein>
<reference evidence="2" key="1">
    <citation type="journal article" date="2013" name="Nature">
        <title>Draft genome of the wheat A-genome progenitor Triticum urartu.</title>
        <authorList>
            <person name="Ling H.Q."/>
            <person name="Zhao S."/>
            <person name="Liu D."/>
            <person name="Wang J."/>
            <person name="Sun H."/>
            <person name="Zhang C."/>
            <person name="Fan H."/>
            <person name="Li D."/>
            <person name="Dong L."/>
            <person name="Tao Y."/>
            <person name="Gao C."/>
            <person name="Wu H."/>
            <person name="Li Y."/>
            <person name="Cui Y."/>
            <person name="Guo X."/>
            <person name="Zheng S."/>
            <person name="Wang B."/>
            <person name="Yu K."/>
            <person name="Liang Q."/>
            <person name="Yang W."/>
            <person name="Lou X."/>
            <person name="Chen J."/>
            <person name="Feng M."/>
            <person name="Jian J."/>
            <person name="Zhang X."/>
            <person name="Luo G."/>
            <person name="Jiang Y."/>
            <person name="Liu J."/>
            <person name="Wang Z."/>
            <person name="Sha Y."/>
            <person name="Zhang B."/>
            <person name="Wu H."/>
            <person name="Tang D."/>
            <person name="Shen Q."/>
            <person name="Xue P."/>
            <person name="Zou S."/>
            <person name="Wang X."/>
            <person name="Liu X."/>
            <person name="Wang F."/>
            <person name="Yang Y."/>
            <person name="An X."/>
            <person name="Dong Z."/>
            <person name="Zhang K."/>
            <person name="Zhang X."/>
            <person name="Luo M.C."/>
            <person name="Dvorak J."/>
            <person name="Tong Y."/>
            <person name="Wang J."/>
            <person name="Yang H."/>
            <person name="Li Z."/>
            <person name="Wang D."/>
            <person name="Zhang A."/>
            <person name="Wang J."/>
        </authorList>
    </citation>
    <scope>NUCLEOTIDE SEQUENCE</scope>
    <source>
        <strain evidence="2">cv. G1812</strain>
    </source>
</reference>
<proteinExistence type="predicted"/>
<reference evidence="1" key="2">
    <citation type="submission" date="2018-03" db="EMBL/GenBank/DDBJ databases">
        <title>The Triticum urartu genome reveals the dynamic nature of wheat genome evolution.</title>
        <authorList>
            <person name="Ling H."/>
            <person name="Ma B."/>
            <person name="Shi X."/>
            <person name="Liu H."/>
            <person name="Dong L."/>
            <person name="Sun H."/>
            <person name="Cao Y."/>
            <person name="Gao Q."/>
            <person name="Zheng S."/>
            <person name="Li Y."/>
            <person name="Yu Y."/>
            <person name="Du H."/>
            <person name="Qi M."/>
            <person name="Li Y."/>
            <person name="Yu H."/>
            <person name="Cui Y."/>
            <person name="Wang N."/>
            <person name="Chen C."/>
            <person name="Wu H."/>
            <person name="Zhao Y."/>
            <person name="Zhang J."/>
            <person name="Li Y."/>
            <person name="Zhou W."/>
            <person name="Zhang B."/>
            <person name="Hu W."/>
            <person name="Eijk M."/>
            <person name="Tang J."/>
            <person name="Witsenboer H."/>
            <person name="Zhao S."/>
            <person name="Li Z."/>
            <person name="Zhang A."/>
            <person name="Wang D."/>
            <person name="Liang C."/>
        </authorList>
    </citation>
    <scope>NUCLEOTIDE SEQUENCE [LARGE SCALE GENOMIC DNA]</scope>
    <source>
        <strain evidence="1">cv. G1812</strain>
    </source>
</reference>